<dbReference type="PATRIC" id="fig|1297742.4.peg.3440"/>
<accession>A0A0H4WUN8</accession>
<dbReference type="InterPro" id="IPR001538">
    <property type="entry name" value="Man6P_isomerase-2_C"/>
</dbReference>
<dbReference type="KEGG" id="mym:A176_003411"/>
<protein>
    <submittedName>
        <fullName evidence="2">Mannose-1-phosphate guanylyltransferase</fullName>
    </submittedName>
</protein>
<dbReference type="eggNOG" id="COG0662">
    <property type="taxonomic scope" value="Bacteria"/>
</dbReference>
<evidence type="ECO:0000313" key="2">
    <source>
        <dbReference type="EMBL" id="AKQ66499.1"/>
    </source>
</evidence>
<keyword evidence="3" id="KW-1185">Reference proteome</keyword>
<name>A0A0H4WUN8_9BACT</name>
<dbReference type="STRING" id="1297742.A176_003411"/>
<dbReference type="GO" id="GO:0016779">
    <property type="term" value="F:nucleotidyltransferase activity"/>
    <property type="evidence" value="ECO:0007669"/>
    <property type="project" value="UniProtKB-KW"/>
</dbReference>
<evidence type="ECO:0000259" key="1">
    <source>
        <dbReference type="Pfam" id="PF01050"/>
    </source>
</evidence>
<dbReference type="Proteomes" id="UP000009026">
    <property type="component" value="Chromosome"/>
</dbReference>
<evidence type="ECO:0000313" key="3">
    <source>
        <dbReference type="Proteomes" id="UP000009026"/>
    </source>
</evidence>
<dbReference type="GO" id="GO:0005976">
    <property type="term" value="P:polysaccharide metabolic process"/>
    <property type="evidence" value="ECO:0007669"/>
    <property type="project" value="InterPro"/>
</dbReference>
<dbReference type="OrthoDB" id="9806359at2"/>
<dbReference type="EMBL" id="CP012109">
    <property type="protein sequence ID" value="AKQ66499.1"/>
    <property type="molecule type" value="Genomic_DNA"/>
</dbReference>
<dbReference type="InterPro" id="IPR011051">
    <property type="entry name" value="RmlC_Cupin_sf"/>
</dbReference>
<feature type="domain" description="Mannose-6-phosphate isomerase type II C-terminal" evidence="1">
    <location>
        <begin position="3"/>
        <end position="110"/>
    </location>
</feature>
<dbReference type="Pfam" id="PF01050">
    <property type="entry name" value="MannoseP_isomer"/>
    <property type="match status" value="1"/>
</dbReference>
<dbReference type="InterPro" id="IPR014710">
    <property type="entry name" value="RmlC-like_jellyroll"/>
</dbReference>
<dbReference type="Gene3D" id="2.60.120.10">
    <property type="entry name" value="Jelly Rolls"/>
    <property type="match status" value="1"/>
</dbReference>
<keyword evidence="2" id="KW-0548">Nucleotidyltransferase</keyword>
<dbReference type="RefSeq" id="WP_002640577.1">
    <property type="nucleotide sequence ID" value="NZ_CP012109.1"/>
</dbReference>
<reference evidence="2 3" key="1">
    <citation type="journal article" date="2016" name="PLoS ONE">
        <title>Complete Genome Sequence and Comparative Genomics of a Novel Myxobacterium Myxococcus hansupus.</title>
        <authorList>
            <person name="Sharma G."/>
            <person name="Narwani T."/>
            <person name="Subramanian S."/>
        </authorList>
    </citation>
    <scope>NUCLEOTIDE SEQUENCE [LARGE SCALE GENOMIC DNA]</scope>
    <source>
        <strain evidence="3">mixupus</strain>
    </source>
</reference>
<dbReference type="SUPFAM" id="SSF51182">
    <property type="entry name" value="RmlC-like cupins"/>
    <property type="match status" value="1"/>
</dbReference>
<proteinExistence type="predicted"/>
<gene>
    <name evidence="2" type="ORF">A176_003411</name>
</gene>
<keyword evidence="2" id="KW-0808">Transferase</keyword>
<dbReference type="AlphaFoldDB" id="A0A0H4WUN8"/>
<sequence length="120" mass="13767">MTTTRRVEKPWGYELIWAHTDRYVGKLLHVKQGHKLSLQFHNQKDETIHVQSGKLLFVVDEGQGLIEKEMNPGESYHIKPLTKHRMVALTDCDILEVSTPELDDVVRLEDAYGRTGTSNP</sequence>
<organism evidence="2 3">
    <name type="scientific">Pseudomyxococcus hansupus</name>
    <dbReference type="NCBI Taxonomy" id="1297742"/>
    <lineage>
        <taxon>Bacteria</taxon>
        <taxon>Pseudomonadati</taxon>
        <taxon>Myxococcota</taxon>
        <taxon>Myxococcia</taxon>
        <taxon>Myxococcales</taxon>
        <taxon>Cystobacterineae</taxon>
        <taxon>Myxococcaceae</taxon>
        <taxon>Pseudomyxococcus</taxon>
    </lineage>
</organism>